<accession>A0A2H0LKZ1</accession>
<dbReference type="Pfam" id="PF19335">
    <property type="entry name" value="HMBD"/>
    <property type="match status" value="1"/>
</dbReference>
<dbReference type="Gene3D" id="2.40.420.20">
    <property type="match status" value="1"/>
</dbReference>
<dbReference type="Gene3D" id="2.40.30.170">
    <property type="match status" value="1"/>
</dbReference>
<evidence type="ECO:0000256" key="2">
    <source>
        <dbReference type="ARBA" id="ARBA00022448"/>
    </source>
</evidence>
<gene>
    <name evidence="8" type="ORF">COV74_10485</name>
</gene>
<dbReference type="GO" id="GO:0016020">
    <property type="term" value="C:membrane"/>
    <property type="evidence" value="ECO:0007669"/>
    <property type="project" value="InterPro"/>
</dbReference>
<dbReference type="InterPro" id="IPR045800">
    <property type="entry name" value="HMBD"/>
</dbReference>
<feature type="domain" description="Heavy metal binding" evidence="5">
    <location>
        <begin position="44"/>
        <end position="69"/>
    </location>
</feature>
<keyword evidence="4" id="KW-0406">Ion transport</keyword>
<evidence type="ECO:0000259" key="6">
    <source>
        <dbReference type="Pfam" id="PF25954"/>
    </source>
</evidence>
<dbReference type="InterPro" id="IPR058649">
    <property type="entry name" value="CzcB_C"/>
</dbReference>
<feature type="domain" description="CusB-like beta-barrel" evidence="6">
    <location>
        <begin position="262"/>
        <end position="334"/>
    </location>
</feature>
<dbReference type="FunFam" id="2.40.30.170:FF:000010">
    <property type="entry name" value="Efflux RND transporter periplasmic adaptor subunit"/>
    <property type="match status" value="1"/>
</dbReference>
<evidence type="ECO:0000259" key="7">
    <source>
        <dbReference type="Pfam" id="PF25975"/>
    </source>
</evidence>
<dbReference type="Proteomes" id="UP000230859">
    <property type="component" value="Unassembled WGS sequence"/>
</dbReference>
<reference evidence="8 9" key="1">
    <citation type="submission" date="2017-09" db="EMBL/GenBank/DDBJ databases">
        <title>Depth-based differentiation of microbial function through sediment-hosted aquifers and enrichment of novel symbionts in the deep terrestrial subsurface.</title>
        <authorList>
            <person name="Probst A.J."/>
            <person name="Ladd B."/>
            <person name="Jarett J.K."/>
            <person name="Geller-Mcgrath D.E."/>
            <person name="Sieber C.M."/>
            <person name="Emerson J.B."/>
            <person name="Anantharaman K."/>
            <person name="Thomas B.C."/>
            <person name="Malmstrom R."/>
            <person name="Stieglmeier M."/>
            <person name="Klingl A."/>
            <person name="Woyke T."/>
            <person name="Ryan C.M."/>
            <person name="Banfield J.F."/>
        </authorList>
    </citation>
    <scope>NUCLEOTIDE SEQUENCE [LARGE SCALE GENOMIC DNA]</scope>
    <source>
        <strain evidence="8">CG11_big_fil_rev_8_21_14_0_20_45_26</strain>
    </source>
</reference>
<evidence type="ECO:0000259" key="5">
    <source>
        <dbReference type="Pfam" id="PF19335"/>
    </source>
</evidence>
<keyword evidence="3" id="KW-0732">Signal</keyword>
<dbReference type="AlphaFoldDB" id="A0A2H0LKZ1"/>
<evidence type="ECO:0000256" key="3">
    <source>
        <dbReference type="ARBA" id="ARBA00022729"/>
    </source>
</evidence>
<organism evidence="8 9">
    <name type="scientific">Candidatus Abzuiibacterium crystallinum</name>
    <dbReference type="NCBI Taxonomy" id="1974748"/>
    <lineage>
        <taxon>Bacteria</taxon>
        <taxon>Pseudomonadati</taxon>
        <taxon>Candidatus Omnitrophota</taxon>
        <taxon>Candidatus Abzuiibacterium</taxon>
    </lineage>
</organism>
<dbReference type="FunFam" id="2.40.420.20:FF:000003">
    <property type="entry name" value="Cation efflux system protein cusB"/>
    <property type="match status" value="1"/>
</dbReference>
<dbReference type="PANTHER" id="PTHR30097:SF15">
    <property type="entry name" value="CATION EFFLUX SYSTEM PROTEIN CUSB"/>
    <property type="match status" value="1"/>
</dbReference>
<dbReference type="GO" id="GO:0030288">
    <property type="term" value="C:outer membrane-bounded periplasmic space"/>
    <property type="evidence" value="ECO:0007669"/>
    <property type="project" value="TreeGrafter"/>
</dbReference>
<dbReference type="InterPro" id="IPR006143">
    <property type="entry name" value="RND_pump_MFP"/>
</dbReference>
<dbReference type="InterPro" id="IPR051909">
    <property type="entry name" value="MFP_Cation_Efflux"/>
</dbReference>
<feature type="domain" description="CzcB-like C-terminal circularly permuted SH3-like" evidence="7">
    <location>
        <begin position="344"/>
        <end position="404"/>
    </location>
</feature>
<dbReference type="GO" id="GO:0060003">
    <property type="term" value="P:copper ion export"/>
    <property type="evidence" value="ECO:0007669"/>
    <property type="project" value="TreeGrafter"/>
</dbReference>
<dbReference type="GO" id="GO:0046914">
    <property type="term" value="F:transition metal ion binding"/>
    <property type="evidence" value="ECO:0007669"/>
    <property type="project" value="TreeGrafter"/>
</dbReference>
<keyword evidence="2" id="KW-0813">Transport</keyword>
<dbReference type="Pfam" id="PF25975">
    <property type="entry name" value="CzcB_C"/>
    <property type="match status" value="1"/>
</dbReference>
<sequence>MRRSQIIKIVVVLVIVFAGIWAARQNHWLPMFSNTRSPAHSGTYFCPMHPSYVSDRPGQCPICHMSLVQMKSSEEANASHDHAALKDGSPKELTLKELMSMKPGQICLLHKCKMGNCIIAMTEEMARLGKCPHCKEDLGVIIKDLLPEGYAHVKLSPDKQRTIGIQTVTAETIDLKKTIRTVGVIAQDSELYQAEAEYIQALKAYERAQTGNLQEVIEQAKALVESTEVRLTYLGLNDELINEVAKMSTPDQSLLFTKPGGSVWVYAKIYEYEIPLVTVGQVVGIEVSSLPDKPYVGTIRSIDSILDSVTRMVRVRAQIENTDGFLKSDMYVNFIIEVDLGNVLAVPKEAVFDTGTRKIIFVDKKDGNFEPREVILGASTETYYEIKSGIQAGDQIVISGNFLIDSESRLKSALSQATGGHQHGG</sequence>
<evidence type="ECO:0000313" key="8">
    <source>
        <dbReference type="EMBL" id="PIQ85016.1"/>
    </source>
</evidence>
<comment type="caution">
    <text evidence="8">The sequence shown here is derived from an EMBL/GenBank/DDBJ whole genome shotgun (WGS) entry which is preliminary data.</text>
</comment>
<dbReference type="GO" id="GO:0015679">
    <property type="term" value="P:plasma membrane copper ion transport"/>
    <property type="evidence" value="ECO:0007669"/>
    <property type="project" value="TreeGrafter"/>
</dbReference>
<dbReference type="NCBIfam" id="TIGR01730">
    <property type="entry name" value="RND_mfp"/>
    <property type="match status" value="1"/>
</dbReference>
<evidence type="ECO:0000313" key="9">
    <source>
        <dbReference type="Proteomes" id="UP000230859"/>
    </source>
</evidence>
<dbReference type="EMBL" id="PCVY01000076">
    <property type="protein sequence ID" value="PIQ85016.1"/>
    <property type="molecule type" value="Genomic_DNA"/>
</dbReference>
<dbReference type="GO" id="GO:0022857">
    <property type="term" value="F:transmembrane transporter activity"/>
    <property type="evidence" value="ECO:0007669"/>
    <property type="project" value="InterPro"/>
</dbReference>
<protein>
    <submittedName>
        <fullName evidence="8">Uncharacterized protein</fullName>
    </submittedName>
</protein>
<evidence type="ECO:0000256" key="1">
    <source>
        <dbReference type="ARBA" id="ARBA00009477"/>
    </source>
</evidence>
<name>A0A2H0LKZ1_9BACT</name>
<dbReference type="Pfam" id="PF25954">
    <property type="entry name" value="Beta-barrel_RND_2"/>
    <property type="match status" value="1"/>
</dbReference>
<proteinExistence type="inferred from homology"/>
<dbReference type="SUPFAM" id="SSF111369">
    <property type="entry name" value="HlyD-like secretion proteins"/>
    <property type="match status" value="1"/>
</dbReference>
<comment type="similarity">
    <text evidence="1">Belongs to the membrane fusion protein (MFP) (TC 8.A.1) family.</text>
</comment>
<dbReference type="InterPro" id="IPR058792">
    <property type="entry name" value="Beta-barrel_RND_2"/>
</dbReference>
<evidence type="ECO:0000256" key="4">
    <source>
        <dbReference type="ARBA" id="ARBA00023065"/>
    </source>
</evidence>
<dbReference type="PANTHER" id="PTHR30097">
    <property type="entry name" value="CATION EFFLUX SYSTEM PROTEIN CUSB"/>
    <property type="match status" value="1"/>
</dbReference>